<dbReference type="PROSITE" id="PS50071">
    <property type="entry name" value="HOMEOBOX_2"/>
    <property type="match status" value="1"/>
</dbReference>
<dbReference type="Pfam" id="PF00046">
    <property type="entry name" value="Homeodomain"/>
    <property type="match status" value="1"/>
</dbReference>
<dbReference type="GO" id="GO:0000981">
    <property type="term" value="F:DNA-binding transcription factor activity, RNA polymerase II-specific"/>
    <property type="evidence" value="ECO:0007669"/>
    <property type="project" value="TreeGrafter"/>
</dbReference>
<dbReference type="SMART" id="SM00389">
    <property type="entry name" value="HOX"/>
    <property type="match status" value="1"/>
</dbReference>
<feature type="DNA-binding region" description="Homeobox" evidence="5">
    <location>
        <begin position="177"/>
        <end position="237"/>
    </location>
</feature>
<feature type="compositionally biased region" description="Polar residues" evidence="7">
    <location>
        <begin position="459"/>
        <end position="471"/>
    </location>
</feature>
<dbReference type="PANTHER" id="PTHR24208">
    <property type="entry name" value="LIM/HOMEOBOX PROTEIN LHX"/>
    <property type="match status" value="1"/>
</dbReference>
<evidence type="ECO:0000259" key="8">
    <source>
        <dbReference type="PROSITE" id="PS50071"/>
    </source>
</evidence>
<name>A0A2J6TQ69_9HELO</name>
<feature type="compositionally biased region" description="Polar residues" evidence="7">
    <location>
        <begin position="356"/>
        <end position="375"/>
    </location>
</feature>
<dbReference type="AlphaFoldDB" id="A0A2J6TQ69"/>
<dbReference type="Proteomes" id="UP000235371">
    <property type="component" value="Unassembled WGS sequence"/>
</dbReference>
<feature type="domain" description="Homeobox" evidence="8">
    <location>
        <begin position="175"/>
        <end position="236"/>
    </location>
</feature>
<evidence type="ECO:0000256" key="2">
    <source>
        <dbReference type="ARBA" id="ARBA00023125"/>
    </source>
</evidence>
<evidence type="ECO:0000256" key="3">
    <source>
        <dbReference type="ARBA" id="ARBA00023155"/>
    </source>
</evidence>
<evidence type="ECO:0000256" key="5">
    <source>
        <dbReference type="PROSITE-ProRule" id="PRU00108"/>
    </source>
</evidence>
<dbReference type="GeneID" id="36582057"/>
<dbReference type="InterPro" id="IPR050453">
    <property type="entry name" value="LIM_Homeobox_TF"/>
</dbReference>
<sequence>MSNFEPLPAQPDWREQYSGFSLPGDNELLQPPFERATSSSIADNARNQHQSGSRPQLEHRHSLGPLSQESQPAAIIERPDSAPGDFSHQVNDATRDDSLVSTESTSISLGSLGSNPLSSASSAPAQQGTLANNEGGGSEGEVKDEEDELDDDDEMLDAEPEEGATPQTAAERRAERRKMKRFRLTHQQTRFLMSEFAKQAHPDAAHRERLSREIPGLSPRQVQVWFQNRRAKIKRLTADDRERMMKMRAVPDDFDNVQALHSPYGAVHGIGTPMQSPADFGSNFTDHIMRPLMVDTMRRNDNDDHMSPTGLSPAFGHVGFAQGGSMGTPDALSPSSLNSADRYYPSHLASPLSAGPRSSNPFDRQNSYQTVSQSRQHVRPLQPLQLRDTLSRSRSDSIQSPLRSSMSWKGETLDYGNYQTGQPSPQLTGRQQSVYQPDQMSTSNVNAHQYDANAYSNANMQNSPTHMTYSPSHGPGASASTLQQQSPSAMSRLRATSGTFPAGLDLRTQYRPMPSQGNSPRGLPATPRSSSFANAFTGGYASAPLTAPVDFQLPRTPIDASNRDFNIPQLSAPMAPPQDFSNAYNSNLSPVRGQQGDRDFGNQGQNNEDPGGQGPGQVGDQQQTRNNEESYLRPGQYETDQKRRSSFTMPGAFESP</sequence>
<feature type="compositionally biased region" description="Low complexity" evidence="7">
    <location>
        <begin position="108"/>
        <end position="128"/>
    </location>
</feature>
<feature type="compositionally biased region" description="Polar residues" evidence="7">
    <location>
        <begin position="36"/>
        <end position="54"/>
    </location>
</feature>
<feature type="compositionally biased region" description="Acidic residues" evidence="7">
    <location>
        <begin position="142"/>
        <end position="162"/>
    </location>
</feature>
<dbReference type="OrthoDB" id="6159439at2759"/>
<feature type="compositionally biased region" description="Polar residues" evidence="7">
    <location>
        <begin position="478"/>
        <end position="499"/>
    </location>
</feature>
<dbReference type="InterPro" id="IPR009057">
    <property type="entry name" value="Homeodomain-like_sf"/>
</dbReference>
<dbReference type="SUPFAM" id="SSF46689">
    <property type="entry name" value="Homeodomain-like"/>
    <property type="match status" value="1"/>
</dbReference>
<feature type="region of interest" description="Disordered" evidence="7">
    <location>
        <begin position="560"/>
        <end position="656"/>
    </location>
</feature>
<feature type="compositionally biased region" description="Polar residues" evidence="7">
    <location>
        <begin position="417"/>
        <end position="432"/>
    </location>
</feature>
<keyword evidence="4 5" id="KW-0539">Nucleus</keyword>
<evidence type="ECO:0000256" key="7">
    <source>
        <dbReference type="SAM" id="MobiDB-lite"/>
    </source>
</evidence>
<gene>
    <name evidence="9" type="ORF">K444DRAFT_519675</name>
</gene>
<dbReference type="InterPro" id="IPR001356">
    <property type="entry name" value="HD"/>
</dbReference>
<dbReference type="STRING" id="1095630.A0A2J6TQ69"/>
<dbReference type="GO" id="GO:0000977">
    <property type="term" value="F:RNA polymerase II transcription regulatory region sequence-specific DNA binding"/>
    <property type="evidence" value="ECO:0007669"/>
    <property type="project" value="TreeGrafter"/>
</dbReference>
<comment type="subcellular location">
    <subcellularLocation>
        <location evidence="1 5 6">Nucleus</location>
    </subcellularLocation>
</comment>
<dbReference type="RefSeq" id="XP_024742002.1">
    <property type="nucleotide sequence ID" value="XM_024873977.1"/>
</dbReference>
<feature type="region of interest" description="Disordered" evidence="7">
    <location>
        <begin position="1"/>
        <end position="176"/>
    </location>
</feature>
<evidence type="ECO:0000256" key="1">
    <source>
        <dbReference type="ARBA" id="ARBA00004123"/>
    </source>
</evidence>
<proteinExistence type="predicted"/>
<dbReference type="InParanoid" id="A0A2J6TQ69"/>
<evidence type="ECO:0000256" key="4">
    <source>
        <dbReference type="ARBA" id="ARBA00023242"/>
    </source>
</evidence>
<reference evidence="9 10" key="1">
    <citation type="submission" date="2016-04" db="EMBL/GenBank/DDBJ databases">
        <title>A degradative enzymes factory behind the ericoid mycorrhizal symbiosis.</title>
        <authorList>
            <consortium name="DOE Joint Genome Institute"/>
            <person name="Martino E."/>
            <person name="Morin E."/>
            <person name="Grelet G."/>
            <person name="Kuo A."/>
            <person name="Kohler A."/>
            <person name="Daghino S."/>
            <person name="Barry K."/>
            <person name="Choi C."/>
            <person name="Cichocki N."/>
            <person name="Clum A."/>
            <person name="Copeland A."/>
            <person name="Hainaut M."/>
            <person name="Haridas S."/>
            <person name="Labutti K."/>
            <person name="Lindquist E."/>
            <person name="Lipzen A."/>
            <person name="Khouja H.-R."/>
            <person name="Murat C."/>
            <person name="Ohm R."/>
            <person name="Olson A."/>
            <person name="Spatafora J."/>
            <person name="Veneault-Fourrey C."/>
            <person name="Henrissat B."/>
            <person name="Grigoriev I."/>
            <person name="Martin F."/>
            <person name="Perotto S."/>
        </authorList>
    </citation>
    <scope>NUCLEOTIDE SEQUENCE [LARGE SCALE GENOMIC DNA]</scope>
    <source>
        <strain evidence="9 10">E</strain>
    </source>
</reference>
<evidence type="ECO:0000313" key="9">
    <source>
        <dbReference type="EMBL" id="PMD65098.1"/>
    </source>
</evidence>
<organism evidence="9 10">
    <name type="scientific">Hyaloscypha bicolor E</name>
    <dbReference type="NCBI Taxonomy" id="1095630"/>
    <lineage>
        <taxon>Eukaryota</taxon>
        <taxon>Fungi</taxon>
        <taxon>Dikarya</taxon>
        <taxon>Ascomycota</taxon>
        <taxon>Pezizomycotina</taxon>
        <taxon>Leotiomycetes</taxon>
        <taxon>Helotiales</taxon>
        <taxon>Hyaloscyphaceae</taxon>
        <taxon>Hyaloscypha</taxon>
        <taxon>Hyaloscypha bicolor</taxon>
    </lineage>
</organism>
<dbReference type="PANTHER" id="PTHR24208:SF166">
    <property type="entry name" value="LIM HOMEOBOX TRANSCRIPTION FACTOR 1 ALPHA, ISOFORM B"/>
    <property type="match status" value="1"/>
</dbReference>
<dbReference type="Gene3D" id="1.10.10.60">
    <property type="entry name" value="Homeodomain-like"/>
    <property type="match status" value="1"/>
</dbReference>
<protein>
    <recommendedName>
        <fullName evidence="8">Homeobox domain-containing protein</fullName>
    </recommendedName>
</protein>
<feature type="region of interest" description="Disordered" evidence="7">
    <location>
        <begin position="459"/>
        <end position="530"/>
    </location>
</feature>
<dbReference type="EMBL" id="KZ613747">
    <property type="protein sequence ID" value="PMD65098.1"/>
    <property type="molecule type" value="Genomic_DNA"/>
</dbReference>
<evidence type="ECO:0000256" key="6">
    <source>
        <dbReference type="RuleBase" id="RU000682"/>
    </source>
</evidence>
<accession>A0A2J6TQ69</accession>
<keyword evidence="2 5" id="KW-0238">DNA-binding</keyword>
<feature type="region of interest" description="Disordered" evidence="7">
    <location>
        <begin position="298"/>
        <end position="432"/>
    </location>
</feature>
<feature type="compositionally biased region" description="Polar residues" evidence="7">
    <location>
        <begin position="579"/>
        <end position="589"/>
    </location>
</feature>
<feature type="compositionally biased region" description="Polar residues" evidence="7">
    <location>
        <begin position="398"/>
        <end position="407"/>
    </location>
</feature>
<keyword evidence="10" id="KW-1185">Reference proteome</keyword>
<evidence type="ECO:0000313" key="10">
    <source>
        <dbReference type="Proteomes" id="UP000235371"/>
    </source>
</evidence>
<dbReference type="CDD" id="cd00086">
    <property type="entry name" value="homeodomain"/>
    <property type="match status" value="1"/>
</dbReference>
<dbReference type="GO" id="GO:0005634">
    <property type="term" value="C:nucleus"/>
    <property type="evidence" value="ECO:0007669"/>
    <property type="project" value="UniProtKB-SubCell"/>
</dbReference>
<keyword evidence="3 5" id="KW-0371">Homeobox</keyword>